<dbReference type="OrthoDB" id="109543at2759"/>
<reference evidence="1 2" key="1">
    <citation type="journal article" date="2017" name="PLoS Biol.">
        <title>The sea cucumber genome provides insights into morphological evolution and visceral regeneration.</title>
        <authorList>
            <person name="Zhang X."/>
            <person name="Sun L."/>
            <person name="Yuan J."/>
            <person name="Sun Y."/>
            <person name="Gao Y."/>
            <person name="Zhang L."/>
            <person name="Li S."/>
            <person name="Dai H."/>
            <person name="Hamel J.F."/>
            <person name="Liu C."/>
            <person name="Yu Y."/>
            <person name="Liu S."/>
            <person name="Lin W."/>
            <person name="Guo K."/>
            <person name="Jin S."/>
            <person name="Xu P."/>
            <person name="Storey K.B."/>
            <person name="Huan P."/>
            <person name="Zhang T."/>
            <person name="Zhou Y."/>
            <person name="Zhang J."/>
            <person name="Lin C."/>
            <person name="Li X."/>
            <person name="Xing L."/>
            <person name="Huo D."/>
            <person name="Sun M."/>
            <person name="Wang L."/>
            <person name="Mercier A."/>
            <person name="Li F."/>
            <person name="Yang H."/>
            <person name="Xiang J."/>
        </authorList>
    </citation>
    <scope>NUCLEOTIDE SEQUENCE [LARGE SCALE GENOMIC DNA]</scope>
    <source>
        <strain evidence="1">Shaxun</strain>
        <tissue evidence="1">Muscle</tissue>
    </source>
</reference>
<name>A0A2G8K6P9_STIJA</name>
<evidence type="ECO:0000313" key="1">
    <source>
        <dbReference type="EMBL" id="PIK43697.1"/>
    </source>
</evidence>
<protein>
    <submittedName>
        <fullName evidence="1">Uncharacterized protein</fullName>
    </submittedName>
</protein>
<sequence>MLGIESTERAISFLHIAGECEATSFNLNMSEDYPDNTILTCSKCGHEPAYLNERIPIIVQKLAKGKQEFQG</sequence>
<evidence type="ECO:0000313" key="2">
    <source>
        <dbReference type="Proteomes" id="UP000230750"/>
    </source>
</evidence>
<proteinExistence type="predicted"/>
<keyword evidence="2" id="KW-1185">Reference proteome</keyword>
<accession>A0A2G8K6P9</accession>
<comment type="caution">
    <text evidence="1">The sequence shown here is derived from an EMBL/GenBank/DDBJ whole genome shotgun (WGS) entry which is preliminary data.</text>
</comment>
<dbReference type="AlphaFoldDB" id="A0A2G8K6P9"/>
<dbReference type="Proteomes" id="UP000230750">
    <property type="component" value="Unassembled WGS sequence"/>
</dbReference>
<dbReference type="EMBL" id="MRZV01000831">
    <property type="protein sequence ID" value="PIK43697.1"/>
    <property type="molecule type" value="Genomic_DNA"/>
</dbReference>
<organism evidence="1 2">
    <name type="scientific">Stichopus japonicus</name>
    <name type="common">Sea cucumber</name>
    <dbReference type="NCBI Taxonomy" id="307972"/>
    <lineage>
        <taxon>Eukaryota</taxon>
        <taxon>Metazoa</taxon>
        <taxon>Echinodermata</taxon>
        <taxon>Eleutherozoa</taxon>
        <taxon>Echinozoa</taxon>
        <taxon>Holothuroidea</taxon>
        <taxon>Aspidochirotacea</taxon>
        <taxon>Aspidochirotida</taxon>
        <taxon>Stichopodidae</taxon>
        <taxon>Apostichopus</taxon>
    </lineage>
</organism>
<gene>
    <name evidence="1" type="ORF">BSL78_19431</name>
</gene>